<protein>
    <recommendedName>
        <fullName evidence="6">Dipeptidase</fullName>
        <ecNumber evidence="6">3.4.-.-</ecNumber>
    </recommendedName>
</protein>
<dbReference type="GO" id="GO:0016805">
    <property type="term" value="F:dipeptidase activity"/>
    <property type="evidence" value="ECO:0007669"/>
    <property type="project" value="UniProtKB-KW"/>
</dbReference>
<reference evidence="9 10" key="1">
    <citation type="journal article" date="2019" name="Syst. Appl. Microbiol.">
        <title>Polyphasic characterization of two novel Lactobacillus spp. isolated from blown salami packages: Description of Lactobacillus halodurans sp. nov. and Lactobacillus salsicarnum sp. nov.</title>
        <authorList>
            <person name="Schuster J.A."/>
            <person name="Klingl A."/>
            <person name="Vogel R.F."/>
            <person name="Ehrmann M.A."/>
        </authorList>
    </citation>
    <scope>NUCLEOTIDE SEQUENCE [LARGE SCALE GENOMIC DNA]</scope>
    <source>
        <strain evidence="7 10">TMW 1.2098</strain>
        <strain evidence="8 9">TMW 1.2118</strain>
    </source>
</reference>
<evidence type="ECO:0000313" key="9">
    <source>
        <dbReference type="Proteomes" id="UP000380386"/>
    </source>
</evidence>
<evidence type="ECO:0000313" key="7">
    <source>
        <dbReference type="EMBL" id="MQS45556.1"/>
    </source>
</evidence>
<dbReference type="EMBL" id="VDFM01000016">
    <property type="protein sequence ID" value="MQS53396.1"/>
    <property type="molecule type" value="Genomic_DNA"/>
</dbReference>
<organism evidence="8 9">
    <name type="scientific">Companilactobacillus mishanensis</name>
    <dbReference type="NCBI Taxonomy" id="2486008"/>
    <lineage>
        <taxon>Bacteria</taxon>
        <taxon>Bacillati</taxon>
        <taxon>Bacillota</taxon>
        <taxon>Bacilli</taxon>
        <taxon>Lactobacillales</taxon>
        <taxon>Lactobacillaceae</taxon>
        <taxon>Companilactobacillus</taxon>
    </lineage>
</organism>
<dbReference type="GO" id="GO:0006508">
    <property type="term" value="P:proteolysis"/>
    <property type="evidence" value="ECO:0007669"/>
    <property type="project" value="UniProtKB-KW"/>
</dbReference>
<dbReference type="InterPro" id="IPR047804">
    <property type="entry name" value="C69_dipept_A-like"/>
</dbReference>
<comment type="similarity">
    <text evidence="2 6">Belongs to the peptidase C69 family.</text>
</comment>
<keyword evidence="4 6" id="KW-0378">Hydrolase</keyword>
<evidence type="ECO:0000313" key="8">
    <source>
        <dbReference type="EMBL" id="MQS53396.1"/>
    </source>
</evidence>
<accession>A0A5P0ZJV3</accession>
<dbReference type="RefSeq" id="WP_125705430.1">
    <property type="nucleotide sequence ID" value="NZ_JBHTOO010000027.1"/>
</dbReference>
<evidence type="ECO:0000313" key="10">
    <source>
        <dbReference type="Proteomes" id="UP000436655"/>
    </source>
</evidence>
<evidence type="ECO:0000256" key="3">
    <source>
        <dbReference type="ARBA" id="ARBA00022670"/>
    </source>
</evidence>
<evidence type="ECO:0000256" key="4">
    <source>
        <dbReference type="ARBA" id="ARBA00022801"/>
    </source>
</evidence>
<dbReference type="InterPro" id="IPR005322">
    <property type="entry name" value="Peptidase_C69"/>
</dbReference>
<reference evidence="7" key="2">
    <citation type="submission" date="2019-05" db="EMBL/GenBank/DDBJ databases">
        <authorList>
            <person name="Schuster J.A."/>
            <person name="Ehrmann M.A."/>
        </authorList>
    </citation>
    <scope>NUCLEOTIDE SEQUENCE</scope>
    <source>
        <strain evidence="7">TMW 1.2098</strain>
    </source>
</reference>
<dbReference type="Proteomes" id="UP000436655">
    <property type="component" value="Unassembled WGS sequence"/>
</dbReference>
<dbReference type="EC" id="3.4.-.-" evidence="6"/>
<dbReference type="Gene3D" id="3.60.60.10">
    <property type="entry name" value="Penicillin V Acylase, Chain A"/>
    <property type="match status" value="1"/>
</dbReference>
<keyword evidence="5 6" id="KW-0224">Dipeptidase</keyword>
<evidence type="ECO:0000256" key="1">
    <source>
        <dbReference type="ARBA" id="ARBA00001670"/>
    </source>
</evidence>
<comment type="caution">
    <text evidence="8">The sequence shown here is derived from an EMBL/GenBank/DDBJ whole genome shotgun (WGS) entry which is preliminary data.</text>
</comment>
<evidence type="ECO:0000256" key="5">
    <source>
        <dbReference type="ARBA" id="ARBA00022997"/>
    </source>
</evidence>
<name>A0A5P0ZJV3_9LACO</name>
<dbReference type="PANTHER" id="PTHR12994">
    <property type="entry name" value="SECERNIN"/>
    <property type="match status" value="1"/>
</dbReference>
<proteinExistence type="inferred from homology"/>
<gene>
    <name evidence="8" type="ORF">FHL02_10225</name>
    <name evidence="7" type="ORF">FHL03_08670</name>
</gene>
<comment type="catalytic activity">
    <reaction evidence="1">
        <text>an L-aminoacyl-L-amino acid + H2O = 2 an L-alpha-amino acid</text>
        <dbReference type="Rhea" id="RHEA:48940"/>
        <dbReference type="ChEBI" id="CHEBI:15377"/>
        <dbReference type="ChEBI" id="CHEBI:59869"/>
        <dbReference type="ChEBI" id="CHEBI:77460"/>
        <dbReference type="EC" id="3.4.13.19"/>
    </reaction>
</comment>
<dbReference type="NCBIfam" id="NF033678">
    <property type="entry name" value="C69_fam_dipept"/>
    <property type="match status" value="1"/>
</dbReference>
<dbReference type="EMBL" id="VDFN01000007">
    <property type="protein sequence ID" value="MQS45556.1"/>
    <property type="molecule type" value="Genomic_DNA"/>
</dbReference>
<keyword evidence="3 6" id="KW-0645">Protease</keyword>
<evidence type="ECO:0000256" key="2">
    <source>
        <dbReference type="ARBA" id="ARBA00007225"/>
    </source>
</evidence>
<dbReference type="AlphaFoldDB" id="A0A5P0ZJV3"/>
<dbReference type="PANTHER" id="PTHR12994:SF17">
    <property type="entry name" value="LD30995P"/>
    <property type="match status" value="1"/>
</dbReference>
<evidence type="ECO:0000256" key="6">
    <source>
        <dbReference type="RuleBase" id="RU364089"/>
    </source>
</evidence>
<sequence length="478" mass="54821">MKQNHLDDACTSILVGKNASIDGSTMIARNDDTFHAVSPHHFLMHPAVKGEKGRKVKSWLNKFEAEVPEDGYSWPAVPNVDYKTGGYYDESGINGANVAMSATESTYGNERALAFDPLEKDGMDEDTIVRMVLPYVDSAKAAVLRTGDLIKQYGSPAGNSVLFSDKNDVWYMEIVTGHHWVAQRIPDDSYAVAANRVSIQQVDFDDPSQFMWSEGIQEFVETNHLNTDKTGWNFRHIFGTDNLKDRHYNTPRVWFGQKYFNPEIIQDPEDGELPFIMKTDHKITPDDIEYVLGSHYNETPYDPFSPDASDADKYRYRPIGLNRTQNSHVLQIRNDVPEEFSAVMWLCIGYPTFTPYVPFYTNMTDTDPSYNDVSLTWDFKDAYWMYKSLSVLVESNYSEFIQDDIDYLTECRQELREAVAETDKLAKDYSGEDLTKFLTERNQKVVAQMNDKAHKMFAKLYTKGIDLSRLTFNMDKNL</sequence>
<dbReference type="GO" id="GO:0070004">
    <property type="term" value="F:cysteine-type exopeptidase activity"/>
    <property type="evidence" value="ECO:0007669"/>
    <property type="project" value="InterPro"/>
</dbReference>
<dbReference type="OrthoDB" id="9764088at2"/>
<dbReference type="Pfam" id="PF03577">
    <property type="entry name" value="Peptidase_C69"/>
    <property type="match status" value="1"/>
</dbReference>
<dbReference type="Proteomes" id="UP000380386">
    <property type="component" value="Unassembled WGS sequence"/>
</dbReference>
<keyword evidence="10" id="KW-1185">Reference proteome</keyword>